<protein>
    <submittedName>
        <fullName evidence="3">Pseudouridine-5'-monophosphatase</fullName>
    </submittedName>
</protein>
<dbReference type="Proteomes" id="UP000274131">
    <property type="component" value="Unassembled WGS sequence"/>
</dbReference>
<dbReference type="SUPFAM" id="SSF56784">
    <property type="entry name" value="HAD-like"/>
    <property type="match status" value="1"/>
</dbReference>
<dbReference type="EMBL" id="UXUI01008893">
    <property type="protein sequence ID" value="VDD92616.1"/>
    <property type="molecule type" value="Genomic_DNA"/>
</dbReference>
<evidence type="ECO:0000313" key="3">
    <source>
        <dbReference type="WBParaSite" id="EVEC_0000788301-mRNA-1"/>
    </source>
</evidence>
<accession>A0A0N4VBH5</accession>
<dbReference type="PANTHER" id="PTHR18901">
    <property type="entry name" value="2-DEOXYGLUCOSE-6-PHOSPHATE PHOSPHATASE 2"/>
    <property type="match status" value="1"/>
</dbReference>
<reference evidence="1 2" key="2">
    <citation type="submission" date="2018-10" db="EMBL/GenBank/DDBJ databases">
        <authorList>
            <consortium name="Pathogen Informatics"/>
        </authorList>
    </citation>
    <scope>NUCLEOTIDE SEQUENCE [LARGE SCALE GENOMIC DNA]</scope>
</reference>
<dbReference type="OrthoDB" id="40579at2759"/>
<dbReference type="WBParaSite" id="EVEC_0000788301-mRNA-1">
    <property type="protein sequence ID" value="EVEC_0000788301-mRNA-1"/>
    <property type="gene ID" value="EVEC_0000788301"/>
</dbReference>
<dbReference type="InterPro" id="IPR006439">
    <property type="entry name" value="HAD-SF_hydro_IA"/>
</dbReference>
<dbReference type="InterPro" id="IPR036412">
    <property type="entry name" value="HAD-like_sf"/>
</dbReference>
<dbReference type="InterPro" id="IPR041492">
    <property type="entry name" value="HAD_2"/>
</dbReference>
<gene>
    <name evidence="1" type="ORF">EVEC_LOCUS7367</name>
</gene>
<reference evidence="3" key="1">
    <citation type="submission" date="2017-02" db="UniProtKB">
        <authorList>
            <consortium name="WormBaseParasite"/>
        </authorList>
    </citation>
    <scope>IDENTIFICATION</scope>
</reference>
<proteinExistence type="predicted"/>
<dbReference type="Pfam" id="PF13419">
    <property type="entry name" value="HAD_2"/>
    <property type="match status" value="1"/>
</dbReference>
<organism evidence="3">
    <name type="scientific">Enterobius vermicularis</name>
    <name type="common">Human pinworm</name>
    <dbReference type="NCBI Taxonomy" id="51028"/>
    <lineage>
        <taxon>Eukaryota</taxon>
        <taxon>Metazoa</taxon>
        <taxon>Ecdysozoa</taxon>
        <taxon>Nematoda</taxon>
        <taxon>Chromadorea</taxon>
        <taxon>Rhabditida</taxon>
        <taxon>Spirurina</taxon>
        <taxon>Oxyuridomorpha</taxon>
        <taxon>Oxyuroidea</taxon>
        <taxon>Oxyuridae</taxon>
        <taxon>Enterobius</taxon>
    </lineage>
</organism>
<dbReference type="AlphaFoldDB" id="A0A0N4VBH5"/>
<dbReference type="GO" id="GO:0016791">
    <property type="term" value="F:phosphatase activity"/>
    <property type="evidence" value="ECO:0007669"/>
    <property type="project" value="TreeGrafter"/>
</dbReference>
<keyword evidence="2" id="KW-1185">Reference proteome</keyword>
<dbReference type="Gene3D" id="1.10.150.240">
    <property type="entry name" value="Putative phosphatase, domain 2"/>
    <property type="match status" value="1"/>
</dbReference>
<dbReference type="PANTHER" id="PTHR18901:SF38">
    <property type="entry name" value="PSEUDOURIDINE-5'-PHOSPHATASE"/>
    <property type="match status" value="1"/>
</dbReference>
<dbReference type="InterPro" id="IPR023214">
    <property type="entry name" value="HAD_sf"/>
</dbReference>
<dbReference type="SFLD" id="SFLDG01129">
    <property type="entry name" value="C1.5:_HAD__Beta-PGM__Phosphata"/>
    <property type="match status" value="1"/>
</dbReference>
<sequence length="232" mass="25354">MVQLQITHVIFDLDGTLVDSEDIYKQVYTKVLARVGKVFTDDVCSAIAGLAREGALNCVHQMLDLEGVMTPDDIGNAVDAECSTELLKAQLLPGVLKTIRHFATCKVPMAICSGSQLDACKLKLQNHKEVSDMMSAIVGNDDPDIHEGKPAADAYLVTMKRFPSPPKSPRNVLVFEDSPNGVRSAVAAGTHVVMIHNNPLFLPPEEVLSRIDKVINSFEQFHPEDFGLVPYV</sequence>
<dbReference type="Gene3D" id="3.40.50.1000">
    <property type="entry name" value="HAD superfamily/HAD-like"/>
    <property type="match status" value="1"/>
</dbReference>
<evidence type="ECO:0000313" key="2">
    <source>
        <dbReference type="Proteomes" id="UP000274131"/>
    </source>
</evidence>
<evidence type="ECO:0000313" key="1">
    <source>
        <dbReference type="EMBL" id="VDD92616.1"/>
    </source>
</evidence>
<name>A0A0N4VBH5_ENTVE</name>
<dbReference type="NCBIfam" id="TIGR01509">
    <property type="entry name" value="HAD-SF-IA-v3"/>
    <property type="match status" value="1"/>
</dbReference>
<dbReference type="InterPro" id="IPR023198">
    <property type="entry name" value="PGP-like_dom2"/>
</dbReference>
<dbReference type="STRING" id="51028.A0A0N4VBH5"/>
<dbReference type="SFLD" id="SFLDS00003">
    <property type="entry name" value="Haloacid_Dehalogenase"/>
    <property type="match status" value="1"/>
</dbReference>